<organism evidence="2 3">
    <name type="scientific">Trichocoleus desertorum GB2-A4</name>
    <dbReference type="NCBI Taxonomy" id="2933944"/>
    <lineage>
        <taxon>Bacteria</taxon>
        <taxon>Bacillati</taxon>
        <taxon>Cyanobacteriota</taxon>
        <taxon>Cyanophyceae</taxon>
        <taxon>Leptolyngbyales</taxon>
        <taxon>Trichocoleusaceae</taxon>
        <taxon>Trichocoleus</taxon>
    </lineage>
</organism>
<accession>A0ABV0J1S3</accession>
<name>A0ABV0J1S3_9CYAN</name>
<evidence type="ECO:0008006" key="4">
    <source>
        <dbReference type="Google" id="ProtNLM"/>
    </source>
</evidence>
<dbReference type="EMBL" id="JAMPKM010000001">
    <property type="protein sequence ID" value="MEP0815725.1"/>
    <property type="molecule type" value="Genomic_DNA"/>
</dbReference>
<proteinExistence type="predicted"/>
<gene>
    <name evidence="2" type="ORF">NC998_01285</name>
</gene>
<protein>
    <recommendedName>
        <fullName evidence="4">EcsC family protein</fullName>
    </recommendedName>
</protein>
<reference evidence="2 3" key="1">
    <citation type="submission" date="2022-04" db="EMBL/GenBank/DDBJ databases">
        <title>Positive selection, recombination, and allopatry shape intraspecific diversity of widespread and dominant cyanobacteria.</title>
        <authorList>
            <person name="Wei J."/>
            <person name="Shu W."/>
            <person name="Hu C."/>
        </authorList>
    </citation>
    <scope>NUCLEOTIDE SEQUENCE [LARGE SCALE GENOMIC DNA]</scope>
    <source>
        <strain evidence="2 3">GB2-A4</strain>
    </source>
</reference>
<evidence type="ECO:0000313" key="2">
    <source>
        <dbReference type="EMBL" id="MEP0815725.1"/>
    </source>
</evidence>
<comment type="caution">
    <text evidence="2">The sequence shown here is derived from an EMBL/GenBank/DDBJ whole genome shotgun (WGS) entry which is preliminary data.</text>
</comment>
<feature type="compositionally biased region" description="Low complexity" evidence="1">
    <location>
        <begin position="7"/>
        <end position="21"/>
    </location>
</feature>
<evidence type="ECO:0000256" key="1">
    <source>
        <dbReference type="SAM" id="MobiDB-lite"/>
    </source>
</evidence>
<evidence type="ECO:0000313" key="3">
    <source>
        <dbReference type="Proteomes" id="UP001464891"/>
    </source>
</evidence>
<keyword evidence="3" id="KW-1185">Reference proteome</keyword>
<sequence>MTDHAANSSTPPVNTPPTNVTGQSAAAAPEVVSTLDTPEAIAEAQLPIDGPMDAPIDAEDGIAELPAKQHASLWSAVTHNLHNLSDTVSNRANQVGKAARSTATGVGGAIAHTTLKAGLQAGKAAVGLGEITAKQTQQLLTQATQGAGEAAAFVGNNPVLRKVGTRLNWGWLLDATNQVDLVKAEAAVQDLRRQHPDHSPSQIAHTLMMQKAVYAGGVGLATSMIPGVATALLTVDLAANMALQAEMVYQIAAAYGLDLRDPARKGEILAIFGVALGGGRALKLGLGLLRNTPIAGALVGASANAAMLYSLGYAACRFYEAQLNEDVSDAKLSEVQQASQEYLQVAIAQQAIMDQVLVHMILAGTDKRSWDEILPTLKTLNLHPSSLKTIAENLQNPQPLYLLLNQLNPDFAVPLLTQSRKIACQNGKVTPQEAKILESIAEKFEIESSDYGACQDDAR</sequence>
<dbReference type="RefSeq" id="WP_190431266.1">
    <property type="nucleotide sequence ID" value="NZ_JAMPKM010000001.1"/>
</dbReference>
<dbReference type="Proteomes" id="UP001464891">
    <property type="component" value="Unassembled WGS sequence"/>
</dbReference>
<feature type="region of interest" description="Disordered" evidence="1">
    <location>
        <begin position="1"/>
        <end position="32"/>
    </location>
</feature>